<dbReference type="RefSeq" id="XP_002638255.2">
    <property type="nucleotide sequence ID" value="XM_002638209.2"/>
</dbReference>
<dbReference type="PANTHER" id="PTHR23015:SF4">
    <property type="entry name" value="DUF38 DOMAIN-CONTAINING PROTEIN-RELATED"/>
    <property type="match status" value="1"/>
</dbReference>
<evidence type="ECO:0000313" key="4">
    <source>
        <dbReference type="Proteomes" id="UP000008549"/>
    </source>
</evidence>
<dbReference type="Pfam" id="PF01827">
    <property type="entry name" value="FTH"/>
    <property type="match status" value="1"/>
</dbReference>
<evidence type="ECO:0000313" key="3">
    <source>
        <dbReference type="EMBL" id="CAP34053.2"/>
    </source>
</evidence>
<protein>
    <submittedName>
        <fullName evidence="3">Protein CBG15918</fullName>
    </submittedName>
</protein>
<dbReference type="KEGG" id="cbr:CBG_15918"/>
<dbReference type="OMA" id="EESEECY"/>
<feature type="domain" description="DUF38" evidence="1">
    <location>
        <begin position="157"/>
        <end position="270"/>
    </location>
</feature>
<dbReference type="HOGENOM" id="CLU_030831_3_3_1"/>
<accession>A8XN27</accession>
<organism evidence="3 4">
    <name type="scientific">Caenorhabditis briggsae</name>
    <dbReference type="NCBI Taxonomy" id="6238"/>
    <lineage>
        <taxon>Eukaryota</taxon>
        <taxon>Metazoa</taxon>
        <taxon>Ecdysozoa</taxon>
        <taxon>Nematoda</taxon>
        <taxon>Chromadorea</taxon>
        <taxon>Rhabditida</taxon>
        <taxon>Rhabditina</taxon>
        <taxon>Rhabditomorpha</taxon>
        <taxon>Rhabditoidea</taxon>
        <taxon>Rhabditidae</taxon>
        <taxon>Peloderinae</taxon>
        <taxon>Caenorhabditis</taxon>
    </lineage>
</organism>
<name>A8XN27_CAEBR</name>
<feature type="domain" description="Mos1 transposase HTH" evidence="2">
    <location>
        <begin position="13"/>
        <end position="40"/>
    </location>
</feature>
<dbReference type="InterPro" id="IPR002900">
    <property type="entry name" value="DUF38/FTH_CAE_spp"/>
</dbReference>
<dbReference type="FunCoup" id="A8XN27">
    <property type="interactions" value="1194"/>
</dbReference>
<dbReference type="Pfam" id="PF17906">
    <property type="entry name" value="HTH_48"/>
    <property type="match status" value="1"/>
</dbReference>
<evidence type="ECO:0000259" key="1">
    <source>
        <dbReference type="Pfam" id="PF01827"/>
    </source>
</evidence>
<sequence length="326" mass="37862">MKCSRRNQSIMLKTFCRVVGKDAMEYPDFEFWYYRFYQGELHLDYDRSADPEPKKLVDMPVVLMKEIVKNLDAVESMGLEPVLEIEQSEFFKEESGCTLYRENISKFEESEECYIKKNECFTPLLTMPNIQVNHFSLRLHEESIETISCDDLLPVALNAKNVVIEGQTTNQVVKFLSTMNPGSLESIRLNILCSGEMENYGTILEIEQFKQAKNVDFDTTMKFNVEDLVHFNHLKTFKFHLIGENTFEDVPRIRDIIPTSEKFESCELEYFSILDGFSIRKFARALGAEIPTGPLAENGRLTITHRYQIPESNESLEFKLNEVGFR</sequence>
<dbReference type="CTD" id="8580252"/>
<dbReference type="EMBL" id="HE601094">
    <property type="protein sequence ID" value="CAP34053.2"/>
    <property type="molecule type" value="Genomic_DNA"/>
</dbReference>
<reference evidence="3 4" key="2">
    <citation type="journal article" date="2011" name="PLoS Genet.">
        <title>Caenorhabditis briggsae recombinant inbred line genotypes reveal inter-strain incompatibility and the evolution of recombination.</title>
        <authorList>
            <person name="Ross J.A."/>
            <person name="Koboldt D.C."/>
            <person name="Staisch J.E."/>
            <person name="Chamberlin H.M."/>
            <person name="Gupta B.P."/>
            <person name="Miller R.D."/>
            <person name="Baird S.E."/>
            <person name="Haag E.S."/>
        </authorList>
    </citation>
    <scope>NUCLEOTIDE SEQUENCE [LARGE SCALE GENOMIC DNA]</scope>
    <source>
        <strain evidence="3 4">AF16</strain>
    </source>
</reference>
<gene>
    <name evidence="3" type="ORF">CBG15918</name>
    <name evidence="3" type="ORF">CBG_15918</name>
</gene>
<dbReference type="GeneID" id="8580252"/>
<dbReference type="Proteomes" id="UP000008549">
    <property type="component" value="Unassembled WGS sequence"/>
</dbReference>
<dbReference type="AlphaFoldDB" id="A8XN27"/>
<keyword evidence="4" id="KW-1185">Reference proteome</keyword>
<dbReference type="InParanoid" id="A8XN27"/>
<evidence type="ECO:0000259" key="2">
    <source>
        <dbReference type="Pfam" id="PF17906"/>
    </source>
</evidence>
<dbReference type="eggNOG" id="ENOG502RT5I">
    <property type="taxonomic scope" value="Eukaryota"/>
</dbReference>
<dbReference type="InterPro" id="IPR041426">
    <property type="entry name" value="Mos1_HTH"/>
</dbReference>
<dbReference type="InterPro" id="IPR040161">
    <property type="entry name" value="FB224"/>
</dbReference>
<reference evidence="3 4" key="1">
    <citation type="journal article" date="2003" name="PLoS Biol.">
        <title>The genome sequence of Caenorhabditis briggsae: a platform for comparative genomics.</title>
        <authorList>
            <person name="Stein L.D."/>
            <person name="Bao Z."/>
            <person name="Blasiar D."/>
            <person name="Blumenthal T."/>
            <person name="Brent M.R."/>
            <person name="Chen N."/>
            <person name="Chinwalla A."/>
            <person name="Clarke L."/>
            <person name="Clee C."/>
            <person name="Coghlan A."/>
            <person name="Coulson A."/>
            <person name="D'Eustachio P."/>
            <person name="Fitch D.H."/>
            <person name="Fulton L.A."/>
            <person name="Fulton R.E."/>
            <person name="Griffiths-Jones S."/>
            <person name="Harris T.W."/>
            <person name="Hillier L.W."/>
            <person name="Kamath R."/>
            <person name="Kuwabara P.E."/>
            <person name="Mardis E.R."/>
            <person name="Marra M.A."/>
            <person name="Miner T.L."/>
            <person name="Minx P."/>
            <person name="Mullikin J.C."/>
            <person name="Plumb R.W."/>
            <person name="Rogers J."/>
            <person name="Schein J.E."/>
            <person name="Sohrmann M."/>
            <person name="Spieth J."/>
            <person name="Stajich J.E."/>
            <person name="Wei C."/>
            <person name="Willey D."/>
            <person name="Wilson R.K."/>
            <person name="Durbin R."/>
            <person name="Waterston R.H."/>
        </authorList>
    </citation>
    <scope>NUCLEOTIDE SEQUENCE [LARGE SCALE GENOMIC DNA]</scope>
    <source>
        <strain evidence="3 4">AF16</strain>
    </source>
</reference>
<dbReference type="PANTHER" id="PTHR23015">
    <property type="entry name" value="UNCHARACTERIZED C.ELEGANS PROTEIN"/>
    <property type="match status" value="1"/>
</dbReference>
<proteinExistence type="predicted"/>